<comment type="cofactor">
    <cofactor evidence="1">
        <name>Mg(2+)</name>
        <dbReference type="ChEBI" id="CHEBI:18420"/>
    </cofactor>
</comment>
<gene>
    <name evidence="5" type="ORF">J0J69_12115</name>
    <name evidence="6" type="ORF">J0J70_01845</name>
</gene>
<evidence type="ECO:0000313" key="8">
    <source>
        <dbReference type="Proteomes" id="UP001058072"/>
    </source>
</evidence>
<keyword evidence="3 6" id="KW-0378">Hydrolase</keyword>
<dbReference type="PANTHER" id="PTHR46470">
    <property type="entry name" value="N-ACYLNEURAMINATE-9-PHOSPHATASE"/>
    <property type="match status" value="1"/>
</dbReference>
<dbReference type="Pfam" id="PF00702">
    <property type="entry name" value="Hydrolase"/>
    <property type="match status" value="1"/>
</dbReference>
<dbReference type="GO" id="GO:0016791">
    <property type="term" value="F:phosphatase activity"/>
    <property type="evidence" value="ECO:0007669"/>
    <property type="project" value="TreeGrafter"/>
</dbReference>
<dbReference type="NCBIfam" id="TIGR01509">
    <property type="entry name" value="HAD-SF-IA-v3"/>
    <property type="match status" value="1"/>
</dbReference>
<name>A0A9Q9CQE9_9FIRM</name>
<dbReference type="GO" id="GO:0046872">
    <property type="term" value="F:metal ion binding"/>
    <property type="evidence" value="ECO:0007669"/>
    <property type="project" value="UniProtKB-KW"/>
</dbReference>
<reference evidence="6 7" key="1">
    <citation type="submission" date="2021-03" db="EMBL/GenBank/DDBJ databases">
        <title>Comparative Genomics and Metabolomics in the genus Turicibacter.</title>
        <authorList>
            <person name="Maki J."/>
            <person name="Looft T."/>
        </authorList>
    </citation>
    <scope>NUCLEOTIDE SEQUENCE</scope>
    <source>
        <strain evidence="6">ISU324</strain>
        <strain evidence="5 7">MMM721</strain>
    </source>
</reference>
<keyword evidence="4" id="KW-0460">Magnesium</keyword>
<dbReference type="PANTHER" id="PTHR46470:SF2">
    <property type="entry name" value="GLYCERALDEHYDE 3-PHOSPHATE PHOSPHATASE"/>
    <property type="match status" value="1"/>
</dbReference>
<dbReference type="SFLD" id="SFLDG01129">
    <property type="entry name" value="C1.5:_HAD__Beta-PGM__Phosphata"/>
    <property type="match status" value="1"/>
</dbReference>
<dbReference type="AlphaFoldDB" id="A0A9Q9CQE9"/>
<dbReference type="Proteomes" id="UP001058072">
    <property type="component" value="Chromosome"/>
</dbReference>
<dbReference type="SUPFAM" id="SSF56784">
    <property type="entry name" value="HAD-like"/>
    <property type="match status" value="1"/>
</dbReference>
<organism evidence="6 8">
    <name type="scientific">Turicibacter bilis</name>
    <dbReference type="NCBI Taxonomy" id="2735723"/>
    <lineage>
        <taxon>Bacteria</taxon>
        <taxon>Bacillati</taxon>
        <taxon>Bacillota</taxon>
        <taxon>Erysipelotrichia</taxon>
        <taxon>Erysipelotrichales</taxon>
        <taxon>Turicibacteraceae</taxon>
        <taxon>Turicibacter</taxon>
    </lineage>
</organism>
<dbReference type="Gene3D" id="1.10.150.240">
    <property type="entry name" value="Putative phosphatase, domain 2"/>
    <property type="match status" value="1"/>
</dbReference>
<evidence type="ECO:0000313" key="7">
    <source>
        <dbReference type="Proteomes" id="UP001058016"/>
    </source>
</evidence>
<evidence type="ECO:0000256" key="3">
    <source>
        <dbReference type="ARBA" id="ARBA00022801"/>
    </source>
</evidence>
<dbReference type="InterPro" id="IPR051400">
    <property type="entry name" value="HAD-like_hydrolase"/>
</dbReference>
<dbReference type="NCBIfam" id="TIGR01549">
    <property type="entry name" value="HAD-SF-IA-v1"/>
    <property type="match status" value="1"/>
</dbReference>
<dbReference type="InterPro" id="IPR036412">
    <property type="entry name" value="HAD-like_sf"/>
</dbReference>
<keyword evidence="7" id="KW-1185">Reference proteome</keyword>
<evidence type="ECO:0000256" key="2">
    <source>
        <dbReference type="ARBA" id="ARBA00022723"/>
    </source>
</evidence>
<evidence type="ECO:0000313" key="6">
    <source>
        <dbReference type="EMBL" id="UUF08792.1"/>
    </source>
</evidence>
<dbReference type="PRINTS" id="PR00413">
    <property type="entry name" value="HADHALOGNASE"/>
</dbReference>
<dbReference type="Gene3D" id="3.40.50.1000">
    <property type="entry name" value="HAD superfamily/HAD-like"/>
    <property type="match status" value="1"/>
</dbReference>
<dbReference type="SFLD" id="SFLDS00003">
    <property type="entry name" value="Haloacid_Dehalogenase"/>
    <property type="match status" value="1"/>
</dbReference>
<sequence length="238" mass="27606">MKAVLFDVDDTLYDQVIPFQKAYEELFKGSFELSIEELYKRSRYYSDEVFEATQRGEMSMEAMYIYRVQKAFESFGISVTDDEALEFQRLYAGNQKKLEISETMRTIIELCQKHEIMMGVITNGPSQHQWNKVKALKVMEFIREEYIFVSGDIGVAKPQIGIFQHVEKIMNLNPEETLFIGDTFQSDIIGAKGAGWKAIWLNRHHAEHPEGNIQADYCINNEAELYKLVLNFITNEAI</sequence>
<dbReference type="Proteomes" id="UP001058016">
    <property type="component" value="Chromosome"/>
</dbReference>
<dbReference type="RefSeq" id="WP_055276920.1">
    <property type="nucleotide sequence ID" value="NZ_CP071249.1"/>
</dbReference>
<dbReference type="InterPro" id="IPR006439">
    <property type="entry name" value="HAD-SF_hydro_IA"/>
</dbReference>
<evidence type="ECO:0000256" key="4">
    <source>
        <dbReference type="ARBA" id="ARBA00022842"/>
    </source>
</evidence>
<protein>
    <submittedName>
        <fullName evidence="6">HAD family hydrolase</fullName>
    </submittedName>
</protein>
<evidence type="ECO:0000256" key="1">
    <source>
        <dbReference type="ARBA" id="ARBA00001946"/>
    </source>
</evidence>
<dbReference type="InterPro" id="IPR023198">
    <property type="entry name" value="PGP-like_dom2"/>
</dbReference>
<accession>A0A9Q9CQE9</accession>
<evidence type="ECO:0000313" key="5">
    <source>
        <dbReference type="EMBL" id="UUF05765.1"/>
    </source>
</evidence>
<dbReference type="EMBL" id="CP071250">
    <property type="protein sequence ID" value="UUF08792.1"/>
    <property type="molecule type" value="Genomic_DNA"/>
</dbReference>
<proteinExistence type="predicted"/>
<dbReference type="InterPro" id="IPR023214">
    <property type="entry name" value="HAD_sf"/>
</dbReference>
<keyword evidence="2" id="KW-0479">Metal-binding</keyword>
<dbReference type="EMBL" id="CP071249">
    <property type="protein sequence ID" value="UUF05765.1"/>
    <property type="molecule type" value="Genomic_DNA"/>
</dbReference>
<dbReference type="GO" id="GO:0044281">
    <property type="term" value="P:small molecule metabolic process"/>
    <property type="evidence" value="ECO:0007669"/>
    <property type="project" value="UniProtKB-ARBA"/>
</dbReference>